<name>A0A6P4G2V5_DRORH</name>
<reference evidence="5" key="2">
    <citation type="submission" date="2025-04" db="UniProtKB">
        <authorList>
            <consortium name="RefSeq"/>
        </authorList>
    </citation>
    <scope>IDENTIFICATION</scope>
</reference>
<feature type="region of interest" description="Disordered" evidence="1">
    <location>
        <begin position="22"/>
        <end position="56"/>
    </location>
</feature>
<dbReference type="EnsemblMetazoa" id="XM_017136372.1">
    <property type="protein sequence ID" value="XP_016991861.1"/>
    <property type="gene ID" value="LOC108053660"/>
</dbReference>
<reference evidence="4" key="1">
    <citation type="journal article" date="2021" name="Elife">
        <title>Highly contiguous assemblies of 101 drosophilid genomes.</title>
        <authorList>
            <person name="Kim B.Y."/>
            <person name="Wang J.R."/>
            <person name="Miller D.E."/>
            <person name="Barmina O."/>
            <person name="Delaney E."/>
            <person name="Thompson A."/>
            <person name="Comeault A.A."/>
            <person name="Peede D."/>
            <person name="D'Agostino E.R."/>
            <person name="Pelaez J."/>
            <person name="Aguilar J.M."/>
            <person name="Haji D."/>
            <person name="Matsunaga T."/>
            <person name="Armstrong E.E."/>
            <person name="Zych M."/>
            <person name="Ogawa Y."/>
            <person name="Stamenkovic-Radak M."/>
            <person name="Jelic M."/>
            <person name="Veselinovic M.S."/>
            <person name="Tanaskovic M."/>
            <person name="Eric P."/>
            <person name="Gao J.J."/>
            <person name="Katoh T.K."/>
            <person name="Toda M.J."/>
            <person name="Watabe H."/>
            <person name="Watada M."/>
            <person name="Davis J.S."/>
            <person name="Moyle L.C."/>
            <person name="Manoli G."/>
            <person name="Bertolini E."/>
            <person name="Kostal V."/>
            <person name="Hawley R.S."/>
            <person name="Takahashi A."/>
            <person name="Jones C.D."/>
            <person name="Price D.K."/>
            <person name="Whiteman N."/>
            <person name="Kopp A."/>
            <person name="Matute D.R."/>
            <person name="Petrov D.A."/>
        </authorList>
    </citation>
    <scope>NUCLEOTIDE SEQUENCE [LARGE SCALE GENOMIC DNA]</scope>
</reference>
<dbReference type="GeneID" id="108053660"/>
<keyword evidence="4" id="KW-1185">Reference proteome</keyword>
<evidence type="ECO:0000313" key="5">
    <source>
        <dbReference type="RefSeq" id="XP_016991861.1"/>
    </source>
</evidence>
<dbReference type="AlphaFoldDB" id="A0A6P4G2V5"/>
<organism evidence="5">
    <name type="scientific">Drosophila rhopaloa</name>
    <name type="common">Fruit fly</name>
    <dbReference type="NCBI Taxonomy" id="1041015"/>
    <lineage>
        <taxon>Eukaryota</taxon>
        <taxon>Metazoa</taxon>
        <taxon>Ecdysozoa</taxon>
        <taxon>Arthropoda</taxon>
        <taxon>Hexapoda</taxon>
        <taxon>Insecta</taxon>
        <taxon>Pterygota</taxon>
        <taxon>Neoptera</taxon>
        <taxon>Endopterygota</taxon>
        <taxon>Diptera</taxon>
        <taxon>Brachycera</taxon>
        <taxon>Muscomorpha</taxon>
        <taxon>Ephydroidea</taxon>
        <taxon>Drosophilidae</taxon>
        <taxon>Drosophila</taxon>
        <taxon>Sophophora</taxon>
    </lineage>
</organism>
<evidence type="ECO:0000313" key="3">
    <source>
        <dbReference type="EnsemblMetazoa" id="XP_016991861.1"/>
    </source>
</evidence>
<sequence length="96" mass="10488">MQFILFVSFLALLGRALAQPVDEDPAPPVTLEDVADFGGQGAKEGERPARWLSGGWGGGWNSGWGGGWNGGWGGSWNGGWNNGWSVSYRPWSNYWW</sequence>
<evidence type="ECO:0000256" key="1">
    <source>
        <dbReference type="SAM" id="MobiDB-lite"/>
    </source>
</evidence>
<protein>
    <submittedName>
        <fullName evidence="5">Uncharacterized protein F12A10.7</fullName>
    </submittedName>
</protein>
<feature type="signal peptide" evidence="2">
    <location>
        <begin position="1"/>
        <end position="18"/>
    </location>
</feature>
<feature type="chain" id="PRO_5027664447" evidence="2">
    <location>
        <begin position="19"/>
        <end position="96"/>
    </location>
</feature>
<dbReference type="RefSeq" id="XP_016991861.1">
    <property type="nucleotide sequence ID" value="XM_017136372.1"/>
</dbReference>
<evidence type="ECO:0000313" key="4">
    <source>
        <dbReference type="Proteomes" id="UP001652680"/>
    </source>
</evidence>
<keyword evidence="2" id="KW-0732">Signal</keyword>
<proteinExistence type="predicted"/>
<gene>
    <name evidence="5" type="primary">LOC108053660</name>
    <name evidence="3" type="synonym">108053660</name>
</gene>
<evidence type="ECO:0000256" key="2">
    <source>
        <dbReference type="SAM" id="SignalP"/>
    </source>
</evidence>
<reference evidence="3" key="3">
    <citation type="submission" date="2025-05" db="UniProtKB">
        <authorList>
            <consortium name="EnsemblMetazoa"/>
        </authorList>
    </citation>
    <scope>IDENTIFICATION</scope>
</reference>
<dbReference type="Proteomes" id="UP001652680">
    <property type="component" value="Unassembled WGS sequence"/>
</dbReference>
<dbReference type="OrthoDB" id="7871716at2759"/>
<accession>A0A6P4G2V5</accession>